<reference evidence="2 3" key="2">
    <citation type="submission" date="2018-11" db="EMBL/GenBank/DDBJ databases">
        <authorList>
            <consortium name="Pathogen Informatics"/>
        </authorList>
    </citation>
    <scope>NUCLEOTIDE SEQUENCE [LARGE SCALE GENOMIC DNA]</scope>
</reference>
<feature type="compositionally biased region" description="Basic and acidic residues" evidence="1">
    <location>
        <begin position="1"/>
        <end position="14"/>
    </location>
</feature>
<name>A0A0R3SRQ9_HYMDI</name>
<organism evidence="4">
    <name type="scientific">Hymenolepis diminuta</name>
    <name type="common">Rat tapeworm</name>
    <dbReference type="NCBI Taxonomy" id="6216"/>
    <lineage>
        <taxon>Eukaryota</taxon>
        <taxon>Metazoa</taxon>
        <taxon>Spiralia</taxon>
        <taxon>Lophotrochozoa</taxon>
        <taxon>Platyhelminthes</taxon>
        <taxon>Cestoda</taxon>
        <taxon>Eucestoda</taxon>
        <taxon>Cyclophyllidea</taxon>
        <taxon>Hymenolepididae</taxon>
        <taxon>Hymenolepis</taxon>
    </lineage>
</organism>
<accession>A0A0R3SRQ9</accession>
<protein>
    <submittedName>
        <fullName evidence="4">DUF4258 domain-containing protein</fullName>
    </submittedName>
</protein>
<dbReference type="WBParaSite" id="HDID_0000788801-mRNA-1">
    <property type="protein sequence ID" value="HDID_0000788801-mRNA-1"/>
    <property type="gene ID" value="HDID_0000788801"/>
</dbReference>
<dbReference type="OrthoDB" id="6263243at2759"/>
<evidence type="ECO:0000313" key="3">
    <source>
        <dbReference type="Proteomes" id="UP000274504"/>
    </source>
</evidence>
<feature type="region of interest" description="Disordered" evidence="1">
    <location>
        <begin position="1"/>
        <end position="22"/>
    </location>
</feature>
<dbReference type="AlphaFoldDB" id="A0A0R3SRQ9"/>
<evidence type="ECO:0000313" key="4">
    <source>
        <dbReference type="WBParaSite" id="HDID_0000788801-mRNA-1"/>
    </source>
</evidence>
<dbReference type="EMBL" id="UYSG01010994">
    <property type="protein sequence ID" value="VDL60204.1"/>
    <property type="molecule type" value="Genomic_DNA"/>
</dbReference>
<dbReference type="Proteomes" id="UP000274504">
    <property type="component" value="Unassembled WGS sequence"/>
</dbReference>
<proteinExistence type="predicted"/>
<gene>
    <name evidence="2" type="ORF">HDID_LOCUS7886</name>
</gene>
<sequence length="74" mass="8421">MGHDCDIKYQRTEDFSQADSPSRLIDNQRAENEETMVAFVSVERDVQHILAGSIRNTPVSAEEIRKETEKDAVL</sequence>
<evidence type="ECO:0000256" key="1">
    <source>
        <dbReference type="SAM" id="MobiDB-lite"/>
    </source>
</evidence>
<evidence type="ECO:0000313" key="2">
    <source>
        <dbReference type="EMBL" id="VDL60204.1"/>
    </source>
</evidence>
<reference evidence="4" key="1">
    <citation type="submission" date="2017-02" db="UniProtKB">
        <authorList>
            <consortium name="WormBaseParasite"/>
        </authorList>
    </citation>
    <scope>IDENTIFICATION</scope>
</reference>